<organism evidence="15 16">
    <name type="scientific">Dendrobium chrysotoxum</name>
    <name type="common">Orchid</name>
    <dbReference type="NCBI Taxonomy" id="161865"/>
    <lineage>
        <taxon>Eukaryota</taxon>
        <taxon>Viridiplantae</taxon>
        <taxon>Streptophyta</taxon>
        <taxon>Embryophyta</taxon>
        <taxon>Tracheophyta</taxon>
        <taxon>Spermatophyta</taxon>
        <taxon>Magnoliopsida</taxon>
        <taxon>Liliopsida</taxon>
        <taxon>Asparagales</taxon>
        <taxon>Orchidaceae</taxon>
        <taxon>Epidendroideae</taxon>
        <taxon>Malaxideae</taxon>
        <taxon>Dendrobiinae</taxon>
        <taxon>Dendrobium</taxon>
    </lineage>
</organism>
<dbReference type="GO" id="GO:0061157">
    <property type="term" value="P:mRNA destabilization"/>
    <property type="evidence" value="ECO:0007669"/>
    <property type="project" value="UniProtKB-ARBA"/>
</dbReference>
<evidence type="ECO:0000256" key="7">
    <source>
        <dbReference type="ARBA" id="ARBA00022679"/>
    </source>
</evidence>
<keyword evidence="8" id="KW-0479">Metal-binding</keyword>
<sequence>MAEGRRRHSSFEERPPSPVKHPSTSSSGNDNPPALDGSFLLQLLQKKPHATSSSSSNPVLPHGAQRPYQDPAVAAIGRGFPFLPHSLLSHPQPSWEPQSLFSSLDAGNRNLAGGPQFFPTDDKTLGFPPSGVIPPNSAPLNSNRRRISPSSTHDGFLASNRTRNLSGKVSGYRGQQERASIRPPPGFGKIGSDGLAEFNNQMECGARGQIGSTGSNQHWRPHSRPEWRPAYNEEGRSATAFKMSQRLNSQNDSIERRDVKRSGGRILDNDARYRGLPNGFTVNGEKLSQSGYSSLPILNNCDSIGEKHSEESDKDLMDNEIDEKTIEILEELDHVEIGQFSSRNEACNEEDLLGKQLTVALSDNLTLREAKGIRNSRGKDVRKDFFRGHRVSSQRVRIRRRELRSPRDLDSFGPCFFSIFKSLVPSEDEIVKQEQLLLSLRKLVKKEWPDAELHLYGSCANSFGVSNSDIDVCLAINDYEISKLDILLKLADILESSNLQNVQALTRARVPIVKMMDPVTGISCDICVNNLLALVNTKLLKDYAQIDQRLRQLAFIVKHWAKSRRVNETYHGTLSSYAYVLMCIHFLQTRKPAILPCLQGMEATCRVIVNETECAYFDKVEKLKNFGARNKESITQLLWAFFHYWAYWHDYTNDVISVRTGRIISKQEKDWTRRIGNDRHLICIEDPFQVSHDLGRVVDKFSIKILREEFERAADILQYNSNPSVTLFEPYIPGSPPNFAPTEPAIVFTTNFSGGEGDDCFNIIKYLKINLNIIVTCLEIYGDRKSVLIVHEDLIDTGSYISGMKDLMMLLFFYLIFFFWNKEIQVCMRSKERVFLLPLLMLLIQPNKILEKKKLT</sequence>
<dbReference type="CDD" id="cd05402">
    <property type="entry name" value="NT_PAP_TUTase"/>
    <property type="match status" value="1"/>
</dbReference>
<dbReference type="SUPFAM" id="SSF81631">
    <property type="entry name" value="PAP/OAS1 substrate-binding domain"/>
    <property type="match status" value="1"/>
</dbReference>
<evidence type="ECO:0000256" key="1">
    <source>
        <dbReference type="ARBA" id="ARBA00001936"/>
    </source>
</evidence>
<evidence type="ECO:0000256" key="9">
    <source>
        <dbReference type="ARBA" id="ARBA00022842"/>
    </source>
</evidence>
<evidence type="ECO:0000256" key="10">
    <source>
        <dbReference type="ARBA" id="ARBA00049105"/>
    </source>
</evidence>
<dbReference type="EMBL" id="JAGFBR010000019">
    <property type="protein sequence ID" value="KAH0448824.1"/>
    <property type="molecule type" value="Genomic_DNA"/>
</dbReference>
<dbReference type="GO" id="GO:0031123">
    <property type="term" value="P:RNA 3'-end processing"/>
    <property type="evidence" value="ECO:0007669"/>
    <property type="project" value="TreeGrafter"/>
</dbReference>
<dbReference type="GO" id="GO:0005737">
    <property type="term" value="C:cytoplasm"/>
    <property type="evidence" value="ECO:0007669"/>
    <property type="project" value="UniProtKB-SubCell"/>
</dbReference>
<keyword evidence="9" id="KW-0460">Magnesium</keyword>
<dbReference type="Proteomes" id="UP000775213">
    <property type="component" value="Unassembled WGS sequence"/>
</dbReference>
<comment type="catalytic activity">
    <reaction evidence="10">
        <text>RNA(n) + UTP = RNA(n)-3'-uridine ribonucleotide + diphosphate</text>
        <dbReference type="Rhea" id="RHEA:14785"/>
        <dbReference type="Rhea" id="RHEA-COMP:14527"/>
        <dbReference type="Rhea" id="RHEA-COMP:17348"/>
        <dbReference type="ChEBI" id="CHEBI:33019"/>
        <dbReference type="ChEBI" id="CHEBI:46398"/>
        <dbReference type="ChEBI" id="CHEBI:140395"/>
        <dbReference type="ChEBI" id="CHEBI:173116"/>
        <dbReference type="EC" id="2.7.7.52"/>
    </reaction>
</comment>
<evidence type="ECO:0000256" key="12">
    <source>
        <dbReference type="SAM" id="Phobius"/>
    </source>
</evidence>
<dbReference type="Gene3D" id="1.10.1410.10">
    <property type="match status" value="1"/>
</dbReference>
<dbReference type="SUPFAM" id="SSF81301">
    <property type="entry name" value="Nucleotidyltransferase"/>
    <property type="match status" value="1"/>
</dbReference>
<feature type="domain" description="Poly(A) RNA polymerase mitochondrial-like central palm" evidence="14">
    <location>
        <begin position="419"/>
        <end position="545"/>
    </location>
</feature>
<comment type="cofactor">
    <cofactor evidence="2">
        <name>Mg(2+)</name>
        <dbReference type="ChEBI" id="CHEBI:18420"/>
    </cofactor>
</comment>
<feature type="domain" description="PAP-associated" evidence="13">
    <location>
        <begin position="633"/>
        <end position="692"/>
    </location>
</feature>
<feature type="region of interest" description="Disordered" evidence="11">
    <location>
        <begin position="165"/>
        <end position="187"/>
    </location>
</feature>
<dbReference type="GO" id="GO:0000956">
    <property type="term" value="P:nuclear-transcribed mRNA catabolic process"/>
    <property type="evidence" value="ECO:0007669"/>
    <property type="project" value="UniProtKB-ARBA"/>
</dbReference>
<dbReference type="EC" id="2.7.7.52" evidence="5"/>
<keyword evidence="12" id="KW-0472">Membrane</keyword>
<dbReference type="PANTHER" id="PTHR12271:SF40">
    <property type="entry name" value="POLY(A) RNA POLYMERASE GLD2"/>
    <property type="match status" value="1"/>
</dbReference>
<reference evidence="15 16" key="1">
    <citation type="journal article" date="2021" name="Hortic Res">
        <title>Chromosome-scale assembly of the Dendrobium chrysotoxum genome enhances the understanding of orchid evolution.</title>
        <authorList>
            <person name="Zhang Y."/>
            <person name="Zhang G.Q."/>
            <person name="Zhang D."/>
            <person name="Liu X.D."/>
            <person name="Xu X.Y."/>
            <person name="Sun W.H."/>
            <person name="Yu X."/>
            <person name="Zhu X."/>
            <person name="Wang Z.W."/>
            <person name="Zhao X."/>
            <person name="Zhong W.Y."/>
            <person name="Chen H."/>
            <person name="Yin W.L."/>
            <person name="Huang T."/>
            <person name="Niu S.C."/>
            <person name="Liu Z.J."/>
        </authorList>
    </citation>
    <scope>NUCLEOTIDE SEQUENCE [LARGE SCALE GENOMIC DNA]</scope>
    <source>
        <strain evidence="15">Lindl</strain>
    </source>
</reference>
<dbReference type="GO" id="GO:0010628">
    <property type="term" value="P:positive regulation of gene expression"/>
    <property type="evidence" value="ECO:0007669"/>
    <property type="project" value="UniProtKB-ARBA"/>
</dbReference>
<dbReference type="GO" id="GO:0050265">
    <property type="term" value="F:RNA uridylyltransferase activity"/>
    <property type="evidence" value="ECO:0007669"/>
    <property type="project" value="UniProtKB-EC"/>
</dbReference>
<feature type="region of interest" description="Disordered" evidence="11">
    <location>
        <begin position="1"/>
        <end position="66"/>
    </location>
</feature>
<keyword evidence="7" id="KW-0808">Transferase</keyword>
<protein>
    <recommendedName>
        <fullName evidence="5">RNA uridylyltransferase</fullName>
        <ecNumber evidence="5">2.7.7.52</ecNumber>
    </recommendedName>
</protein>
<evidence type="ECO:0000313" key="16">
    <source>
        <dbReference type="Proteomes" id="UP000775213"/>
    </source>
</evidence>
<dbReference type="Pfam" id="PF22600">
    <property type="entry name" value="MTPAP-like_central"/>
    <property type="match status" value="1"/>
</dbReference>
<evidence type="ECO:0000256" key="2">
    <source>
        <dbReference type="ARBA" id="ARBA00001946"/>
    </source>
</evidence>
<evidence type="ECO:0000256" key="8">
    <source>
        <dbReference type="ARBA" id="ARBA00022723"/>
    </source>
</evidence>
<keyword evidence="6" id="KW-0963">Cytoplasm</keyword>
<evidence type="ECO:0000256" key="3">
    <source>
        <dbReference type="ARBA" id="ARBA00004496"/>
    </source>
</evidence>
<dbReference type="InterPro" id="IPR043519">
    <property type="entry name" value="NT_sf"/>
</dbReference>
<comment type="similarity">
    <text evidence="4">Belongs to the DNA polymerase type-B-like family.</text>
</comment>
<dbReference type="AlphaFoldDB" id="A0AAV7FYA0"/>
<dbReference type="PANTHER" id="PTHR12271">
    <property type="entry name" value="POLY A POLYMERASE CID PAP -RELATED"/>
    <property type="match status" value="1"/>
</dbReference>
<evidence type="ECO:0000256" key="5">
    <source>
        <dbReference type="ARBA" id="ARBA00012472"/>
    </source>
</evidence>
<gene>
    <name evidence="15" type="ORF">IEQ34_022624</name>
</gene>
<keyword evidence="12" id="KW-0812">Transmembrane</keyword>
<dbReference type="FunFam" id="3.30.460.10:FF:000067">
    <property type="entry name" value="Terminal uridylyltransferase cid1"/>
    <property type="match status" value="1"/>
</dbReference>
<dbReference type="Gene3D" id="3.30.460.10">
    <property type="entry name" value="Beta Polymerase, domain 2"/>
    <property type="match status" value="1"/>
</dbReference>
<dbReference type="InterPro" id="IPR002058">
    <property type="entry name" value="PAP_assoc"/>
</dbReference>
<evidence type="ECO:0000259" key="14">
    <source>
        <dbReference type="Pfam" id="PF22600"/>
    </source>
</evidence>
<keyword evidence="16" id="KW-1185">Reference proteome</keyword>
<accession>A0AAV7FYA0</accession>
<evidence type="ECO:0000313" key="15">
    <source>
        <dbReference type="EMBL" id="KAH0448824.1"/>
    </source>
</evidence>
<evidence type="ECO:0000256" key="6">
    <source>
        <dbReference type="ARBA" id="ARBA00022490"/>
    </source>
</evidence>
<comment type="subcellular location">
    <subcellularLocation>
        <location evidence="3">Cytoplasm</location>
    </subcellularLocation>
</comment>
<dbReference type="FunFam" id="1.10.1410.10:FF:000018">
    <property type="entry name" value="Terminal uridylyltransferase cid1"/>
    <property type="match status" value="1"/>
</dbReference>
<name>A0AAV7FYA0_DENCH</name>
<evidence type="ECO:0000259" key="13">
    <source>
        <dbReference type="Pfam" id="PF03828"/>
    </source>
</evidence>
<proteinExistence type="inferred from homology"/>
<feature type="transmembrane region" description="Helical" evidence="12">
    <location>
        <begin position="800"/>
        <end position="821"/>
    </location>
</feature>
<keyword evidence="12" id="KW-1133">Transmembrane helix</keyword>
<dbReference type="GO" id="GO:0046872">
    <property type="term" value="F:metal ion binding"/>
    <property type="evidence" value="ECO:0007669"/>
    <property type="project" value="UniProtKB-KW"/>
</dbReference>
<comment type="cofactor">
    <cofactor evidence="1">
        <name>Mn(2+)</name>
        <dbReference type="ChEBI" id="CHEBI:29035"/>
    </cofactor>
</comment>
<comment type="caution">
    <text evidence="15">The sequence shown here is derived from an EMBL/GenBank/DDBJ whole genome shotgun (WGS) entry which is preliminary data.</text>
</comment>
<dbReference type="Pfam" id="PF03828">
    <property type="entry name" value="PAP_assoc"/>
    <property type="match status" value="1"/>
</dbReference>
<evidence type="ECO:0000256" key="11">
    <source>
        <dbReference type="SAM" id="MobiDB-lite"/>
    </source>
</evidence>
<evidence type="ECO:0000256" key="4">
    <source>
        <dbReference type="ARBA" id="ARBA00008593"/>
    </source>
</evidence>
<dbReference type="InterPro" id="IPR054708">
    <property type="entry name" value="MTPAP-like_central"/>
</dbReference>